<dbReference type="InterPro" id="IPR003598">
    <property type="entry name" value="Ig_sub2"/>
</dbReference>
<keyword evidence="5" id="KW-0325">Glycoprotein</keyword>
<organism evidence="8 9">
    <name type="scientific">Sander lucioperca</name>
    <name type="common">Pike-perch</name>
    <name type="synonym">Perca lucioperca</name>
    <dbReference type="NCBI Taxonomy" id="283035"/>
    <lineage>
        <taxon>Eukaryota</taxon>
        <taxon>Metazoa</taxon>
        <taxon>Chordata</taxon>
        <taxon>Craniata</taxon>
        <taxon>Vertebrata</taxon>
        <taxon>Euteleostomi</taxon>
        <taxon>Actinopterygii</taxon>
        <taxon>Neopterygii</taxon>
        <taxon>Teleostei</taxon>
        <taxon>Neoteleostei</taxon>
        <taxon>Acanthomorphata</taxon>
        <taxon>Eupercaria</taxon>
        <taxon>Perciformes</taxon>
        <taxon>Percoidei</taxon>
        <taxon>Percidae</taxon>
        <taxon>Luciopercinae</taxon>
        <taxon>Sander</taxon>
    </lineage>
</organism>
<feature type="domain" description="Ig-like" evidence="7">
    <location>
        <begin position="145"/>
        <end position="256"/>
    </location>
</feature>
<feature type="domain" description="Ig-like" evidence="7">
    <location>
        <begin position="39"/>
        <end position="136"/>
    </location>
</feature>
<keyword evidence="9" id="KW-1185">Reference proteome</keyword>
<reference evidence="8" key="1">
    <citation type="submission" date="2025-08" db="UniProtKB">
        <authorList>
            <consortium name="Ensembl"/>
        </authorList>
    </citation>
    <scope>IDENTIFICATION</scope>
</reference>
<reference evidence="8" key="2">
    <citation type="submission" date="2025-09" db="UniProtKB">
        <authorList>
            <consortium name="Ensembl"/>
        </authorList>
    </citation>
    <scope>IDENTIFICATION</scope>
</reference>
<evidence type="ECO:0000313" key="8">
    <source>
        <dbReference type="Ensembl" id="ENSSLUP00000047272.1"/>
    </source>
</evidence>
<sequence>IFLLLSYTFKSHCQIVLRHFLVIDYYCFSDQEAVIVYPGDDVTLPCQAADYPIGVVEWSRADLAPEYILYYSDGHLDPTYQHPDFKDRVDLVDRDLKDGDTSLILKNVSSIDNGTYECVVTSAGSRRKKRDTDPINTIQLQVTEPGEVVSLNLIVVVHTGEDAILPCKAADVPIRAVEWSRPDLEPPEYVLFYRDGHMDTTHQHPSYKGRVQLVDRDLKDGDMSLILKNVRIQDRGIYECRVASVGFTRTKRAIINSEPIRTIHLQVTGDLCKNCLLSVSSCSDITAKPGEDVLLHCQAPRDAVIEGIVWSRTDLESDQYVFFLRENSLNGFYQLPSYRGRVSLSDPEMKDGDVSVVLKNVSVSDTGTYQCRVIIKGGDGPKHYGTTQLKVEGEFVEMSL</sequence>
<dbReference type="GO" id="GO:0009897">
    <property type="term" value="C:external side of plasma membrane"/>
    <property type="evidence" value="ECO:0007669"/>
    <property type="project" value="TreeGrafter"/>
</dbReference>
<dbReference type="PANTHER" id="PTHR24100:SF151">
    <property type="entry name" value="ICOS LIGAND"/>
    <property type="match status" value="1"/>
</dbReference>
<dbReference type="GO" id="GO:0050863">
    <property type="term" value="P:regulation of T cell activation"/>
    <property type="evidence" value="ECO:0007669"/>
    <property type="project" value="UniProtKB-ARBA"/>
</dbReference>
<feature type="domain" description="Ig-like" evidence="7">
    <location>
        <begin position="259"/>
        <end position="373"/>
    </location>
</feature>
<dbReference type="FunFam" id="2.60.40.10:FF:000142">
    <property type="entry name" value="V-set domain-containing T-cell activation inhibitor 1"/>
    <property type="match status" value="1"/>
</dbReference>
<evidence type="ECO:0000256" key="1">
    <source>
        <dbReference type="ARBA" id="ARBA00004370"/>
    </source>
</evidence>
<dbReference type="SMART" id="SM00409">
    <property type="entry name" value="IG"/>
    <property type="match status" value="3"/>
</dbReference>
<evidence type="ECO:0000256" key="3">
    <source>
        <dbReference type="ARBA" id="ARBA00023136"/>
    </source>
</evidence>
<accession>A0A8D0A0Y8</accession>
<dbReference type="GO" id="GO:0001817">
    <property type="term" value="P:regulation of cytokine production"/>
    <property type="evidence" value="ECO:0007669"/>
    <property type="project" value="TreeGrafter"/>
</dbReference>
<dbReference type="Ensembl" id="ENSSLUT00000048716.1">
    <property type="protein sequence ID" value="ENSSLUP00000047272.1"/>
    <property type="gene ID" value="ENSSLUG00000020808.1"/>
</dbReference>
<dbReference type="InterPro" id="IPR013106">
    <property type="entry name" value="Ig_V-set"/>
</dbReference>
<dbReference type="AlphaFoldDB" id="A0A8D0A0Y8"/>
<dbReference type="SMART" id="SM00406">
    <property type="entry name" value="IGv"/>
    <property type="match status" value="3"/>
</dbReference>
<dbReference type="Gene3D" id="2.60.40.10">
    <property type="entry name" value="Immunoglobulins"/>
    <property type="match status" value="3"/>
</dbReference>
<evidence type="ECO:0000256" key="6">
    <source>
        <dbReference type="ARBA" id="ARBA00023319"/>
    </source>
</evidence>
<dbReference type="GO" id="GO:0050852">
    <property type="term" value="P:T cell receptor signaling pathway"/>
    <property type="evidence" value="ECO:0007669"/>
    <property type="project" value="TreeGrafter"/>
</dbReference>
<keyword evidence="4" id="KW-1015">Disulfide bond</keyword>
<dbReference type="SMART" id="SM00408">
    <property type="entry name" value="IGc2"/>
    <property type="match status" value="3"/>
</dbReference>
<dbReference type="PROSITE" id="PS50835">
    <property type="entry name" value="IG_LIKE"/>
    <property type="match status" value="3"/>
</dbReference>
<keyword evidence="3" id="KW-0472">Membrane</keyword>
<dbReference type="Proteomes" id="UP000694568">
    <property type="component" value="Unplaced"/>
</dbReference>
<dbReference type="InterPro" id="IPR036179">
    <property type="entry name" value="Ig-like_dom_sf"/>
</dbReference>
<keyword evidence="2" id="KW-0732">Signal</keyword>
<dbReference type="GO" id="GO:1903037">
    <property type="term" value="P:regulation of leukocyte cell-cell adhesion"/>
    <property type="evidence" value="ECO:0007669"/>
    <property type="project" value="UniProtKB-ARBA"/>
</dbReference>
<dbReference type="InterPro" id="IPR013783">
    <property type="entry name" value="Ig-like_fold"/>
</dbReference>
<dbReference type="InterPro" id="IPR003599">
    <property type="entry name" value="Ig_sub"/>
</dbReference>
<dbReference type="InterPro" id="IPR050504">
    <property type="entry name" value="IgSF_BTN/MOG"/>
</dbReference>
<evidence type="ECO:0000256" key="2">
    <source>
        <dbReference type="ARBA" id="ARBA00022729"/>
    </source>
</evidence>
<dbReference type="GeneTree" id="ENSGT01010000228626"/>
<comment type="subcellular location">
    <subcellularLocation>
        <location evidence="1">Membrane</location>
    </subcellularLocation>
</comment>
<evidence type="ECO:0000256" key="4">
    <source>
        <dbReference type="ARBA" id="ARBA00023157"/>
    </source>
</evidence>
<evidence type="ECO:0000313" key="9">
    <source>
        <dbReference type="Proteomes" id="UP000694568"/>
    </source>
</evidence>
<dbReference type="Pfam" id="PF07686">
    <property type="entry name" value="V-set"/>
    <property type="match status" value="3"/>
</dbReference>
<evidence type="ECO:0000259" key="7">
    <source>
        <dbReference type="PROSITE" id="PS50835"/>
    </source>
</evidence>
<proteinExistence type="predicted"/>
<evidence type="ECO:0000256" key="5">
    <source>
        <dbReference type="ARBA" id="ARBA00023180"/>
    </source>
</evidence>
<dbReference type="GO" id="GO:0005102">
    <property type="term" value="F:signaling receptor binding"/>
    <property type="evidence" value="ECO:0007669"/>
    <property type="project" value="TreeGrafter"/>
</dbReference>
<name>A0A8D0A0Y8_SANLU</name>
<dbReference type="SUPFAM" id="SSF48726">
    <property type="entry name" value="Immunoglobulin"/>
    <property type="match status" value="3"/>
</dbReference>
<dbReference type="InterPro" id="IPR007110">
    <property type="entry name" value="Ig-like_dom"/>
</dbReference>
<keyword evidence="6" id="KW-0393">Immunoglobulin domain</keyword>
<dbReference type="PANTHER" id="PTHR24100">
    <property type="entry name" value="BUTYROPHILIN"/>
    <property type="match status" value="1"/>
</dbReference>
<protein>
    <recommendedName>
        <fullName evidence="7">Ig-like domain-containing protein</fullName>
    </recommendedName>
</protein>